<sequence>MLLRCFKQLISSYNHTFFIKEELIIFQKDYYNELDFGQVFR</sequence>
<evidence type="ECO:0000313" key="1">
    <source>
        <dbReference type="EMBL" id="EFD87890.1"/>
    </source>
</evidence>
<dbReference type="Proteomes" id="UP000003075">
    <property type="component" value="Unassembled WGS sequence"/>
</dbReference>
<organism evidence="1 2">
    <name type="scientific">Oenococcus oeni AWRIB429</name>
    <dbReference type="NCBI Taxonomy" id="655225"/>
    <lineage>
        <taxon>Bacteria</taxon>
        <taxon>Bacillati</taxon>
        <taxon>Bacillota</taxon>
        <taxon>Bacilli</taxon>
        <taxon>Lactobacillales</taxon>
        <taxon>Lactobacillaceae</taxon>
        <taxon>Oenococcus</taxon>
    </lineage>
</organism>
<proteinExistence type="predicted"/>
<reference evidence="1 2" key="1">
    <citation type="journal article" date="2010" name="Appl. Microbiol. Biotechnol.">
        <title>Genotypic diversity in Oenococcus oeni by high-density microarray comparative genome hybridization and whole genome sequencing.</title>
        <authorList>
            <person name="Borneman A.R."/>
            <person name="Bartowsky E.J."/>
            <person name="McCarthy J."/>
            <person name="Chambers P.J."/>
        </authorList>
    </citation>
    <scope>NUCLEOTIDE SEQUENCE [LARGE SCALE GENOMIC DNA]</scope>
    <source>
        <strain evidence="1 2">AWRIB429</strain>
    </source>
</reference>
<gene>
    <name evidence="1" type="ORF">AWRIB429_1716</name>
</gene>
<dbReference type="EMBL" id="ACSE01000029">
    <property type="protein sequence ID" value="EFD87890.1"/>
    <property type="molecule type" value="Genomic_DNA"/>
</dbReference>
<protein>
    <submittedName>
        <fullName evidence="1">Uncharacterized protein</fullName>
    </submittedName>
</protein>
<dbReference type="AlphaFoldDB" id="D3LBI6"/>
<evidence type="ECO:0000313" key="2">
    <source>
        <dbReference type="Proteomes" id="UP000003075"/>
    </source>
</evidence>
<name>D3LBI6_OENOE</name>
<comment type="caution">
    <text evidence="1">The sequence shown here is derived from an EMBL/GenBank/DDBJ whole genome shotgun (WGS) entry which is preliminary data.</text>
</comment>
<accession>D3LBI6</accession>